<comment type="caution">
    <text evidence="2">The sequence shown here is derived from an EMBL/GenBank/DDBJ whole genome shotgun (WGS) entry which is preliminary data.</text>
</comment>
<dbReference type="Proteomes" id="UP001164929">
    <property type="component" value="Chromosome 1"/>
</dbReference>
<sequence>MKKGESLVWFLCVFFNVGGGSSSRVSVGFHRQALSSKRATSLVHQTQRKCCGLVSFALLVTTVTAAVVEQEIEGGRGGSCCGLFILDANLEILYFGFCCC</sequence>
<keyword evidence="1" id="KW-0732">Signal</keyword>
<evidence type="ECO:0000313" key="2">
    <source>
        <dbReference type="EMBL" id="KAJ7014401.1"/>
    </source>
</evidence>
<proteinExistence type="predicted"/>
<dbReference type="EMBL" id="JAQIZT010000001">
    <property type="protein sequence ID" value="KAJ7014401.1"/>
    <property type="molecule type" value="Genomic_DNA"/>
</dbReference>
<accession>A0AAD6RSM8</accession>
<evidence type="ECO:0000256" key="1">
    <source>
        <dbReference type="SAM" id="SignalP"/>
    </source>
</evidence>
<name>A0AAD6RSM8_9ROSI</name>
<evidence type="ECO:0008006" key="4">
    <source>
        <dbReference type="Google" id="ProtNLM"/>
    </source>
</evidence>
<feature type="signal peptide" evidence="1">
    <location>
        <begin position="1"/>
        <end position="22"/>
    </location>
</feature>
<feature type="chain" id="PRO_5042211068" description="Secreted protein" evidence="1">
    <location>
        <begin position="23"/>
        <end position="100"/>
    </location>
</feature>
<keyword evidence="3" id="KW-1185">Reference proteome</keyword>
<protein>
    <recommendedName>
        <fullName evidence="4">Secreted protein</fullName>
    </recommendedName>
</protein>
<gene>
    <name evidence="2" type="ORF">NC653_003883</name>
</gene>
<organism evidence="2 3">
    <name type="scientific">Populus alba x Populus x berolinensis</name>
    <dbReference type="NCBI Taxonomy" id="444605"/>
    <lineage>
        <taxon>Eukaryota</taxon>
        <taxon>Viridiplantae</taxon>
        <taxon>Streptophyta</taxon>
        <taxon>Embryophyta</taxon>
        <taxon>Tracheophyta</taxon>
        <taxon>Spermatophyta</taxon>
        <taxon>Magnoliopsida</taxon>
        <taxon>eudicotyledons</taxon>
        <taxon>Gunneridae</taxon>
        <taxon>Pentapetalae</taxon>
        <taxon>rosids</taxon>
        <taxon>fabids</taxon>
        <taxon>Malpighiales</taxon>
        <taxon>Salicaceae</taxon>
        <taxon>Saliceae</taxon>
        <taxon>Populus</taxon>
    </lineage>
</organism>
<dbReference type="AlphaFoldDB" id="A0AAD6RSM8"/>
<reference evidence="2 3" key="1">
    <citation type="journal article" date="2023" name="Mol. Ecol. Resour.">
        <title>Chromosome-level genome assembly of a triploid poplar Populus alba 'Berolinensis'.</title>
        <authorList>
            <person name="Chen S."/>
            <person name="Yu Y."/>
            <person name="Wang X."/>
            <person name="Wang S."/>
            <person name="Zhang T."/>
            <person name="Zhou Y."/>
            <person name="He R."/>
            <person name="Meng N."/>
            <person name="Wang Y."/>
            <person name="Liu W."/>
            <person name="Liu Z."/>
            <person name="Liu J."/>
            <person name="Guo Q."/>
            <person name="Huang H."/>
            <person name="Sederoff R.R."/>
            <person name="Wang G."/>
            <person name="Qu G."/>
            <person name="Chen S."/>
        </authorList>
    </citation>
    <scope>NUCLEOTIDE SEQUENCE [LARGE SCALE GENOMIC DNA]</scope>
    <source>
        <strain evidence="2">SC-2020</strain>
    </source>
</reference>
<evidence type="ECO:0000313" key="3">
    <source>
        <dbReference type="Proteomes" id="UP001164929"/>
    </source>
</evidence>